<organism evidence="7 8">
    <name type="scientific">Stenotrophomonas maltophilia</name>
    <name type="common">Pseudomonas maltophilia</name>
    <name type="synonym">Xanthomonas maltophilia</name>
    <dbReference type="NCBI Taxonomy" id="40324"/>
    <lineage>
        <taxon>Bacteria</taxon>
        <taxon>Pseudomonadati</taxon>
        <taxon>Pseudomonadota</taxon>
        <taxon>Gammaproteobacteria</taxon>
        <taxon>Lysobacterales</taxon>
        <taxon>Lysobacteraceae</taxon>
        <taxon>Stenotrophomonas</taxon>
        <taxon>Stenotrophomonas maltophilia group</taxon>
    </lineage>
</organism>
<dbReference type="Gene3D" id="3.30.1330.60">
    <property type="entry name" value="OmpA-like domain"/>
    <property type="match status" value="1"/>
</dbReference>
<dbReference type="SUPFAM" id="SSF103088">
    <property type="entry name" value="OmpA-like"/>
    <property type="match status" value="1"/>
</dbReference>
<evidence type="ECO:0000256" key="4">
    <source>
        <dbReference type="PROSITE-ProRule" id="PRU00473"/>
    </source>
</evidence>
<dbReference type="InterPro" id="IPR006665">
    <property type="entry name" value="OmpA-like"/>
</dbReference>
<evidence type="ECO:0000256" key="3">
    <source>
        <dbReference type="ARBA" id="ARBA00023237"/>
    </source>
</evidence>
<dbReference type="PANTHER" id="PTHR30329">
    <property type="entry name" value="STATOR ELEMENT OF FLAGELLAR MOTOR COMPLEX"/>
    <property type="match status" value="1"/>
</dbReference>
<protein>
    <submittedName>
        <fullName evidence="7">OmpA family protein</fullName>
    </submittedName>
</protein>
<comment type="caution">
    <text evidence="7">The sequence shown here is derived from an EMBL/GenBank/DDBJ whole genome shotgun (WGS) entry which is preliminary data.</text>
</comment>
<dbReference type="PANTHER" id="PTHR30329:SF21">
    <property type="entry name" value="LIPOPROTEIN YIAD-RELATED"/>
    <property type="match status" value="1"/>
</dbReference>
<dbReference type="Proteomes" id="UP001251948">
    <property type="component" value="Unassembled WGS sequence"/>
</dbReference>
<accession>A0AAJ2MZQ2</accession>
<dbReference type="PRINTS" id="PR01021">
    <property type="entry name" value="OMPADOMAIN"/>
</dbReference>
<sequence>MTWPRNYDGTVGPVTAFGYARRFNGAEVLAMRKRSKIWLGGAALVLLAGCNRAPSGEQAGAQPPPPTAGENAAPEAAPPASSTAADGAALTDRDGKPVPLVPFDTGSVPLSTAALGELPFFSLPQGYAPQNAPHPRAWARFPFRMGEGVHWVEGLSWSARIVADSEAVPDKTFSALEVQRNFDGVITAAGGRKVFEGTLLRDIYYGPQLEGEIGGGFIDAVNGEQDAPTTVYVLRQANRTVWLQLAVDSNGAGLVVVDEVPFKASAQWSDSFPHLSLPAGYGDRNKAQQRDFDAFPFWTGDHFEQVEGRTFAVDFDKGEREYSMHEVRRNLEAMMAQVNGTKVFEGRIPREAAEGVPKPVQSAYSNAASYNWNNYDSVVYRVDLADGRQVWVHARLEYLSAGWVVAERKGFTQTAALLPADALKKKLDSDGRVAIQVNFATDKAQILPASEPQLAQVLQLLQGDPALKLSIEGHTDNSGAVSHNRSLSEDRARSVVAALTTRGIAADRLQAAGFGADKPVADNGSEDGKARNRRVELVKR</sequence>
<dbReference type="PROSITE" id="PS51123">
    <property type="entry name" value="OMPA_2"/>
    <property type="match status" value="1"/>
</dbReference>
<evidence type="ECO:0000256" key="2">
    <source>
        <dbReference type="ARBA" id="ARBA00023136"/>
    </source>
</evidence>
<dbReference type="RefSeq" id="WP_312562576.1">
    <property type="nucleotide sequence ID" value="NZ_JAVSKO010000005.1"/>
</dbReference>
<comment type="subcellular location">
    <subcellularLocation>
        <location evidence="1">Cell outer membrane</location>
    </subcellularLocation>
</comment>
<feature type="compositionally biased region" description="Low complexity" evidence="5">
    <location>
        <begin position="68"/>
        <end position="89"/>
    </location>
</feature>
<feature type="compositionally biased region" description="Basic and acidic residues" evidence="5">
    <location>
        <begin position="526"/>
        <end position="540"/>
    </location>
</feature>
<dbReference type="EMBL" id="JAVSKO010000005">
    <property type="protein sequence ID" value="MDT3468854.1"/>
    <property type="molecule type" value="Genomic_DNA"/>
</dbReference>
<dbReference type="InterPro" id="IPR050330">
    <property type="entry name" value="Bact_OuterMem_StrucFunc"/>
</dbReference>
<evidence type="ECO:0000256" key="5">
    <source>
        <dbReference type="SAM" id="MobiDB-lite"/>
    </source>
</evidence>
<keyword evidence="3" id="KW-0998">Cell outer membrane</keyword>
<dbReference type="CDD" id="cd07185">
    <property type="entry name" value="OmpA_C-like"/>
    <property type="match status" value="1"/>
</dbReference>
<dbReference type="AlphaFoldDB" id="A0AAJ2MZQ2"/>
<evidence type="ECO:0000313" key="7">
    <source>
        <dbReference type="EMBL" id="MDT3468854.1"/>
    </source>
</evidence>
<gene>
    <name evidence="7" type="ORF">ROV92_12760</name>
</gene>
<dbReference type="InterPro" id="IPR006664">
    <property type="entry name" value="OMP_bac"/>
</dbReference>
<dbReference type="InterPro" id="IPR036737">
    <property type="entry name" value="OmpA-like_sf"/>
</dbReference>
<feature type="region of interest" description="Disordered" evidence="5">
    <location>
        <begin position="515"/>
        <end position="540"/>
    </location>
</feature>
<reference evidence="7" key="1">
    <citation type="submission" date="2023-07" db="EMBL/GenBank/DDBJ databases">
        <title>Comparative genomics of clinical Stenotrophomonas maltophilia isolates reveals regions of diversity which correlate with colonization and persistence in vivo.</title>
        <authorList>
            <person name="Mcdaniel M.S."/>
            <person name="Swords W.E."/>
            <person name="Sumpter N.A."/>
            <person name="Lindgren N.R."/>
            <person name="Billiot C.E."/>
        </authorList>
    </citation>
    <scope>NUCLEOTIDE SEQUENCE</scope>
    <source>
        <strain evidence="7">Ism4</strain>
    </source>
</reference>
<dbReference type="Pfam" id="PF00691">
    <property type="entry name" value="OmpA"/>
    <property type="match status" value="1"/>
</dbReference>
<evidence type="ECO:0000259" key="6">
    <source>
        <dbReference type="PROSITE" id="PS51123"/>
    </source>
</evidence>
<name>A0AAJ2MZQ2_STEMA</name>
<feature type="region of interest" description="Disordered" evidence="5">
    <location>
        <begin position="55"/>
        <end position="98"/>
    </location>
</feature>
<feature type="domain" description="OmpA-like" evidence="6">
    <location>
        <begin position="426"/>
        <end position="540"/>
    </location>
</feature>
<evidence type="ECO:0000256" key="1">
    <source>
        <dbReference type="ARBA" id="ARBA00004442"/>
    </source>
</evidence>
<evidence type="ECO:0000313" key="8">
    <source>
        <dbReference type="Proteomes" id="UP001251948"/>
    </source>
</evidence>
<proteinExistence type="predicted"/>
<keyword evidence="2 4" id="KW-0472">Membrane</keyword>
<dbReference type="GO" id="GO:0009279">
    <property type="term" value="C:cell outer membrane"/>
    <property type="evidence" value="ECO:0007669"/>
    <property type="project" value="UniProtKB-SubCell"/>
</dbReference>